<feature type="transmembrane region" description="Helical" evidence="1">
    <location>
        <begin position="12"/>
        <end position="28"/>
    </location>
</feature>
<keyword evidence="1" id="KW-1133">Transmembrane helix</keyword>
<evidence type="ECO:0000256" key="1">
    <source>
        <dbReference type="SAM" id="Phobius"/>
    </source>
</evidence>
<dbReference type="Proteomes" id="UP000076858">
    <property type="component" value="Unassembled WGS sequence"/>
</dbReference>
<dbReference type="AlphaFoldDB" id="A0A164LI34"/>
<keyword evidence="1" id="KW-0472">Membrane</keyword>
<name>A0A164LI34_9CRUS</name>
<keyword evidence="3" id="KW-1185">Reference proteome</keyword>
<protein>
    <submittedName>
        <fullName evidence="2">Uncharacterized protein</fullName>
    </submittedName>
</protein>
<reference evidence="2 3" key="1">
    <citation type="submission" date="2016-03" db="EMBL/GenBank/DDBJ databases">
        <title>EvidentialGene: Evidence-directed Construction of Genes on Genomes.</title>
        <authorList>
            <person name="Gilbert D.G."/>
            <person name="Choi J.-H."/>
            <person name="Mockaitis K."/>
            <person name="Colbourne J."/>
            <person name="Pfrender M."/>
        </authorList>
    </citation>
    <scope>NUCLEOTIDE SEQUENCE [LARGE SCALE GENOMIC DNA]</scope>
    <source>
        <strain evidence="2 3">Xinb3</strain>
        <tissue evidence="2">Complete organism</tissue>
    </source>
</reference>
<sequence length="60" mass="7129">MCLLITKVKFSLLIIFFFFFVFFIFVCVKRRGNKWDDVDVNKSPEDYLGNKWSNIQEGTA</sequence>
<proteinExistence type="predicted"/>
<evidence type="ECO:0000313" key="3">
    <source>
        <dbReference type="Proteomes" id="UP000076858"/>
    </source>
</evidence>
<evidence type="ECO:0000313" key="2">
    <source>
        <dbReference type="EMBL" id="KZS04131.1"/>
    </source>
</evidence>
<gene>
    <name evidence="2" type="ORF">APZ42_032969</name>
</gene>
<keyword evidence="1" id="KW-0812">Transmembrane</keyword>
<accession>A0A164LI34</accession>
<comment type="caution">
    <text evidence="2">The sequence shown here is derived from an EMBL/GenBank/DDBJ whole genome shotgun (WGS) entry which is preliminary data.</text>
</comment>
<dbReference type="EMBL" id="LRGB01003129">
    <property type="protein sequence ID" value="KZS04131.1"/>
    <property type="molecule type" value="Genomic_DNA"/>
</dbReference>
<organism evidence="2 3">
    <name type="scientific">Daphnia magna</name>
    <dbReference type="NCBI Taxonomy" id="35525"/>
    <lineage>
        <taxon>Eukaryota</taxon>
        <taxon>Metazoa</taxon>
        <taxon>Ecdysozoa</taxon>
        <taxon>Arthropoda</taxon>
        <taxon>Crustacea</taxon>
        <taxon>Branchiopoda</taxon>
        <taxon>Diplostraca</taxon>
        <taxon>Cladocera</taxon>
        <taxon>Anomopoda</taxon>
        <taxon>Daphniidae</taxon>
        <taxon>Daphnia</taxon>
    </lineage>
</organism>